<keyword evidence="1" id="KW-0732">Signal</keyword>
<evidence type="ECO:0000256" key="1">
    <source>
        <dbReference type="SAM" id="SignalP"/>
    </source>
</evidence>
<protein>
    <submittedName>
        <fullName evidence="2">Adhesin</fullName>
    </submittedName>
</protein>
<organism evidence="2 3">
    <name type="scientific">Pseudomonas schmalbachii</name>
    <dbReference type="NCBI Taxonomy" id="2816993"/>
    <lineage>
        <taxon>Bacteria</taxon>
        <taxon>Pseudomonadati</taxon>
        <taxon>Pseudomonadota</taxon>
        <taxon>Gammaproteobacteria</taxon>
        <taxon>Pseudomonadales</taxon>
        <taxon>Pseudomonadaceae</taxon>
        <taxon>Pseudomonas</taxon>
    </lineage>
</organism>
<dbReference type="Proteomes" id="UP000669060">
    <property type="component" value="Unassembled WGS sequence"/>
</dbReference>
<reference evidence="2 3" key="1">
    <citation type="submission" date="2020-12" db="EMBL/GenBank/DDBJ databases">
        <title>Pseudomonas schmalbachii sp. nov. isolated from millipede gut.</title>
        <authorList>
            <person name="Shelomi M."/>
        </authorList>
    </citation>
    <scope>NUCLEOTIDE SEQUENCE [LARGE SCALE GENOMIC DNA]</scope>
    <source>
        <strain evidence="2 3">Milli4</strain>
    </source>
</reference>
<proteinExistence type="predicted"/>
<feature type="chain" id="PRO_5045717303" evidence="1">
    <location>
        <begin position="19"/>
        <end position="202"/>
    </location>
</feature>
<accession>A0ABS3TK34</accession>
<dbReference type="EMBL" id="JAELYA010000001">
    <property type="protein sequence ID" value="MBO3273758.1"/>
    <property type="molecule type" value="Genomic_DNA"/>
</dbReference>
<evidence type="ECO:0000313" key="2">
    <source>
        <dbReference type="EMBL" id="MBO3273758.1"/>
    </source>
</evidence>
<gene>
    <name evidence="2" type="ORF">JFY56_00795</name>
</gene>
<dbReference type="RefSeq" id="WP_208311587.1">
    <property type="nucleotide sequence ID" value="NZ_JAELYA010000001.1"/>
</dbReference>
<comment type="caution">
    <text evidence="2">The sequence shown here is derived from an EMBL/GenBank/DDBJ whole genome shotgun (WGS) entry which is preliminary data.</text>
</comment>
<sequence length="202" mass="20936">MIRHWLLLLLIVPLVALADHNHGPQQAVRVHEIDRSLLDSSGIGYNGVLSINQAAGSFQQQSNARALAIGETARATTSQKQELEVRGVDRSLDASSEILGPAFTGGNGALGVNQSAGAATQQANAMNISLSAGPQGLADSELEQSVAFKQDSGSDGSAIGARRVVTDDQAFAGSNGVVQLNQSAGVGNRMANTLNIRIADRP</sequence>
<name>A0ABS3TK34_9PSED</name>
<keyword evidence="3" id="KW-1185">Reference proteome</keyword>
<evidence type="ECO:0000313" key="3">
    <source>
        <dbReference type="Proteomes" id="UP000669060"/>
    </source>
</evidence>
<feature type="signal peptide" evidence="1">
    <location>
        <begin position="1"/>
        <end position="18"/>
    </location>
</feature>